<dbReference type="SUPFAM" id="SSF103473">
    <property type="entry name" value="MFS general substrate transporter"/>
    <property type="match status" value="1"/>
</dbReference>
<comment type="similarity">
    <text evidence="5">Belongs to the major facilitator superfamily. Phthalate permease family.</text>
</comment>
<dbReference type="CDD" id="cd17319">
    <property type="entry name" value="MFS_ExuT_GudP_like"/>
    <property type="match status" value="1"/>
</dbReference>
<dbReference type="InterPro" id="IPR050382">
    <property type="entry name" value="MFS_Na/Anion_cotransporter"/>
</dbReference>
<dbReference type="KEGG" id="fad:CDH04_08695"/>
<feature type="transmembrane region" description="Helical" evidence="6">
    <location>
        <begin position="310"/>
        <end position="330"/>
    </location>
</feature>
<feature type="transmembrane region" description="Helical" evidence="6">
    <location>
        <begin position="211"/>
        <end position="237"/>
    </location>
</feature>
<evidence type="ECO:0000259" key="7">
    <source>
        <dbReference type="PROSITE" id="PS50850"/>
    </source>
</evidence>
<feature type="transmembrane region" description="Helical" evidence="6">
    <location>
        <begin position="45"/>
        <end position="63"/>
    </location>
</feature>
<sequence length="401" mass="43863">MKKIFPWLLAFMLLILGMISYLDRSTLSIANTVIAETFDIPPMQMGILLSAFMWPYAIANLPSGYLVDKYGINKIMAISITGWSIACILSGFVTGFYTILMTRILLGIAEAPFFIIATKVIQEHFSPSKRGLASSIVSLGPRIASVIAPVFIVLLIALISWRGMFILLGIIGAILGVIWYMISNKSFKKIELQNRSRKTTSFVKCFKNKNVILLCLGNFGSSYAYWVFVTWLPYYFIHTKGLDLSQMGLAASATFVLALASVMLGGIISDMFISAKTNVIKSRLVPIIFGCAVAGLSIIILPFIDNLTISIVIISISIFCLGLRISPIWALVADISSKESVGTVGGIQNFANFIGAGLAPLLTGIILSYDSESFTIVFLISGVICLLASFCYFFIKNTEFI</sequence>
<evidence type="ECO:0000313" key="11">
    <source>
        <dbReference type="Proteomes" id="UP000681131"/>
    </source>
</evidence>
<feature type="transmembrane region" description="Helical" evidence="6">
    <location>
        <begin position="375"/>
        <end position="395"/>
    </location>
</feature>
<evidence type="ECO:0000256" key="3">
    <source>
        <dbReference type="ARBA" id="ARBA00022989"/>
    </source>
</evidence>
<dbReference type="EMBL" id="CP043424">
    <property type="protein sequence ID" value="QIW12714.1"/>
    <property type="molecule type" value="Genomic_DNA"/>
</dbReference>
<dbReference type="PANTHER" id="PTHR11662">
    <property type="entry name" value="SOLUTE CARRIER FAMILY 17"/>
    <property type="match status" value="1"/>
</dbReference>
<keyword evidence="11" id="KW-1185">Reference proteome</keyword>
<dbReference type="Proteomes" id="UP000681131">
    <property type="component" value="Chromosome"/>
</dbReference>
<dbReference type="InterPro" id="IPR011701">
    <property type="entry name" value="MFS"/>
</dbReference>
<evidence type="ECO:0000256" key="1">
    <source>
        <dbReference type="ARBA" id="ARBA00004141"/>
    </source>
</evidence>
<evidence type="ECO:0000256" key="5">
    <source>
        <dbReference type="ARBA" id="ARBA00038514"/>
    </source>
</evidence>
<feature type="domain" description="Major facilitator superfamily (MFS) profile" evidence="7">
    <location>
        <begin position="9"/>
        <end position="400"/>
    </location>
</feature>
<dbReference type="InterPro" id="IPR020846">
    <property type="entry name" value="MFS_dom"/>
</dbReference>
<organism evidence="8 10">
    <name type="scientific">Francisella adeliensis</name>
    <dbReference type="NCBI Taxonomy" id="2007306"/>
    <lineage>
        <taxon>Bacteria</taxon>
        <taxon>Pseudomonadati</taxon>
        <taxon>Pseudomonadota</taxon>
        <taxon>Gammaproteobacteria</taxon>
        <taxon>Thiotrichales</taxon>
        <taxon>Francisellaceae</taxon>
        <taxon>Francisella</taxon>
    </lineage>
</organism>
<evidence type="ECO:0000313" key="8">
    <source>
        <dbReference type="EMBL" id="AXA34467.1"/>
    </source>
</evidence>
<name>A0A2Z4XZZ1_9GAMM</name>
<dbReference type="RefSeq" id="WP_112870644.1">
    <property type="nucleotide sequence ID" value="NZ_CP021781.1"/>
</dbReference>
<dbReference type="PANTHER" id="PTHR11662:SF399">
    <property type="entry name" value="FI19708P1-RELATED"/>
    <property type="match status" value="1"/>
</dbReference>
<reference evidence="9 11" key="2">
    <citation type="submission" date="2019-08" db="EMBL/GenBank/DDBJ databases">
        <title>Complete genome sequences of Francisella adeliensis (FSC1325 and FSC1326).</title>
        <authorList>
            <person name="Ohrman C."/>
            <person name="Uneklint I."/>
            <person name="Vallesi A."/>
            <person name="Karlsson L."/>
            <person name="Sjodin A."/>
        </authorList>
    </citation>
    <scope>NUCLEOTIDE SEQUENCE [LARGE SCALE GENOMIC DNA]</scope>
    <source>
        <strain evidence="9 11">FSC1325</strain>
    </source>
</reference>
<dbReference type="PROSITE" id="PS50850">
    <property type="entry name" value="MFS"/>
    <property type="match status" value="1"/>
</dbReference>
<dbReference type="AlphaFoldDB" id="A0A2Z4XZZ1"/>
<feature type="transmembrane region" description="Helical" evidence="6">
    <location>
        <begin position="249"/>
        <end position="272"/>
    </location>
</feature>
<feature type="transmembrane region" description="Helical" evidence="6">
    <location>
        <begin position="99"/>
        <end position="118"/>
    </location>
</feature>
<keyword evidence="2 6" id="KW-0812">Transmembrane</keyword>
<proteinExistence type="inferred from homology"/>
<evidence type="ECO:0000256" key="2">
    <source>
        <dbReference type="ARBA" id="ARBA00022692"/>
    </source>
</evidence>
<reference evidence="8 10" key="1">
    <citation type="submission" date="2017-06" db="EMBL/GenBank/DDBJ databases">
        <title>Complete genome of Francisella adeliensis.</title>
        <authorList>
            <person name="Vallesi A."/>
            <person name="Sjodin A."/>
        </authorList>
    </citation>
    <scope>NUCLEOTIDE SEQUENCE [LARGE SCALE GENOMIC DNA]</scope>
    <source>
        <strain evidence="8 10">FDC440</strain>
    </source>
</reference>
<protein>
    <submittedName>
        <fullName evidence="8">MFS transporter</fullName>
    </submittedName>
</protein>
<feature type="transmembrane region" description="Helical" evidence="6">
    <location>
        <begin position="75"/>
        <end position="93"/>
    </location>
</feature>
<dbReference type="Gene3D" id="1.20.1250.20">
    <property type="entry name" value="MFS general substrate transporter like domains"/>
    <property type="match status" value="2"/>
</dbReference>
<feature type="transmembrane region" description="Helical" evidence="6">
    <location>
        <begin position="165"/>
        <end position="182"/>
    </location>
</feature>
<dbReference type="GO" id="GO:0016020">
    <property type="term" value="C:membrane"/>
    <property type="evidence" value="ECO:0007669"/>
    <property type="project" value="UniProtKB-SubCell"/>
</dbReference>
<dbReference type="Pfam" id="PF07690">
    <property type="entry name" value="MFS_1"/>
    <property type="match status" value="1"/>
</dbReference>
<gene>
    <name evidence="8" type="ORF">CDH04_08695</name>
    <name evidence="9" type="ORF">FZC43_08700</name>
</gene>
<dbReference type="GO" id="GO:0022857">
    <property type="term" value="F:transmembrane transporter activity"/>
    <property type="evidence" value="ECO:0007669"/>
    <property type="project" value="InterPro"/>
</dbReference>
<feature type="transmembrane region" description="Helical" evidence="6">
    <location>
        <begin position="284"/>
        <end position="304"/>
    </location>
</feature>
<evidence type="ECO:0000313" key="9">
    <source>
        <dbReference type="EMBL" id="QIW12714.1"/>
    </source>
</evidence>
<dbReference type="OrthoDB" id="8596007at2"/>
<comment type="subcellular location">
    <subcellularLocation>
        <location evidence="1">Membrane</location>
        <topology evidence="1">Multi-pass membrane protein</topology>
    </subcellularLocation>
</comment>
<dbReference type="Proteomes" id="UP000251120">
    <property type="component" value="Chromosome"/>
</dbReference>
<keyword evidence="4 6" id="KW-0472">Membrane</keyword>
<evidence type="ECO:0000256" key="4">
    <source>
        <dbReference type="ARBA" id="ARBA00023136"/>
    </source>
</evidence>
<feature type="transmembrane region" description="Helical" evidence="6">
    <location>
        <begin position="350"/>
        <end position="369"/>
    </location>
</feature>
<dbReference type="InterPro" id="IPR036259">
    <property type="entry name" value="MFS_trans_sf"/>
</dbReference>
<evidence type="ECO:0000256" key="6">
    <source>
        <dbReference type="SAM" id="Phobius"/>
    </source>
</evidence>
<feature type="transmembrane region" description="Helical" evidence="6">
    <location>
        <begin position="139"/>
        <end position="159"/>
    </location>
</feature>
<evidence type="ECO:0000313" key="10">
    <source>
        <dbReference type="Proteomes" id="UP000251120"/>
    </source>
</evidence>
<keyword evidence="3 6" id="KW-1133">Transmembrane helix</keyword>
<accession>A0A2Z4XZZ1</accession>
<dbReference type="EMBL" id="CP021781">
    <property type="protein sequence ID" value="AXA34467.1"/>
    <property type="molecule type" value="Genomic_DNA"/>
</dbReference>